<dbReference type="GO" id="GO:0005770">
    <property type="term" value="C:late endosome"/>
    <property type="evidence" value="ECO:0007669"/>
    <property type="project" value="TreeGrafter"/>
</dbReference>
<dbReference type="Pfam" id="PF23410">
    <property type="entry name" value="Beta-prop_VPS8"/>
    <property type="match status" value="1"/>
</dbReference>
<feature type="domain" description="RING-type" evidence="4">
    <location>
        <begin position="1034"/>
        <end position="1090"/>
    </location>
</feature>
<dbReference type="GO" id="GO:0008270">
    <property type="term" value="F:zinc ion binding"/>
    <property type="evidence" value="ECO:0007669"/>
    <property type="project" value="UniProtKB-KW"/>
</dbReference>
<accession>A0A1D1VL91</accession>
<dbReference type="OrthoDB" id="289913at2759"/>
<proteinExistence type="predicted"/>
<dbReference type="Gene3D" id="3.30.40.10">
    <property type="entry name" value="Zinc/RING finger domain, C3HC4 (zinc finger)"/>
    <property type="match status" value="1"/>
</dbReference>
<dbReference type="PANTHER" id="PTHR12616:SF8">
    <property type="entry name" value="VACUOLAR PROTEIN SORTING-ASSOCIATED PROTEIN 8 HOMOLOG"/>
    <property type="match status" value="1"/>
</dbReference>
<reference evidence="5 6" key="1">
    <citation type="journal article" date="2016" name="Nat. Commun.">
        <title>Extremotolerant tardigrade genome and improved radiotolerance of human cultured cells by tardigrade-unique protein.</title>
        <authorList>
            <person name="Hashimoto T."/>
            <person name="Horikawa D.D."/>
            <person name="Saito Y."/>
            <person name="Kuwahara H."/>
            <person name="Kozuka-Hata H."/>
            <person name="Shin-I T."/>
            <person name="Minakuchi Y."/>
            <person name="Ohishi K."/>
            <person name="Motoyama A."/>
            <person name="Aizu T."/>
            <person name="Enomoto A."/>
            <person name="Kondo K."/>
            <person name="Tanaka S."/>
            <person name="Hara Y."/>
            <person name="Koshikawa S."/>
            <person name="Sagara H."/>
            <person name="Miura T."/>
            <person name="Yokobori S."/>
            <person name="Miyagawa K."/>
            <person name="Suzuki Y."/>
            <person name="Kubo T."/>
            <person name="Oyama M."/>
            <person name="Kohara Y."/>
            <person name="Fujiyama A."/>
            <person name="Arakawa K."/>
            <person name="Katayama T."/>
            <person name="Toyoda A."/>
            <person name="Kunieda T."/>
        </authorList>
    </citation>
    <scope>NUCLEOTIDE SEQUENCE [LARGE SCALE GENOMIC DNA]</scope>
    <source>
        <strain evidence="5 6">YOKOZUNA-1</strain>
    </source>
</reference>
<dbReference type="InterPro" id="IPR025941">
    <property type="entry name" value="Vps8_central_dom"/>
</dbReference>
<protein>
    <recommendedName>
        <fullName evidence="4">RING-type domain-containing protein</fullName>
    </recommendedName>
</protein>
<dbReference type="InterPro" id="IPR059070">
    <property type="entry name" value="TPR_VPS8_2"/>
</dbReference>
<dbReference type="InterPro" id="IPR001841">
    <property type="entry name" value="Znf_RING"/>
</dbReference>
<keyword evidence="6" id="KW-1185">Reference proteome</keyword>
<evidence type="ECO:0000256" key="2">
    <source>
        <dbReference type="ARBA" id="ARBA00022833"/>
    </source>
</evidence>
<dbReference type="InterPro" id="IPR056939">
    <property type="entry name" value="Znf_RING_Vps8"/>
</dbReference>
<dbReference type="Pfam" id="PF25066">
    <property type="entry name" value="TPR_VPS8_2"/>
    <property type="match status" value="1"/>
</dbReference>
<dbReference type="SUPFAM" id="SSF57850">
    <property type="entry name" value="RING/U-box"/>
    <property type="match status" value="1"/>
</dbReference>
<name>A0A1D1VL91_RAMVA</name>
<evidence type="ECO:0000256" key="3">
    <source>
        <dbReference type="PROSITE-ProRule" id="PRU00175"/>
    </source>
</evidence>
<dbReference type="InterPro" id="IPR045111">
    <property type="entry name" value="Vps41/Vps8"/>
</dbReference>
<dbReference type="GO" id="GO:0006623">
    <property type="term" value="P:protein targeting to vacuole"/>
    <property type="evidence" value="ECO:0007669"/>
    <property type="project" value="InterPro"/>
</dbReference>
<dbReference type="EMBL" id="BDGG01000005">
    <property type="protein sequence ID" value="GAU99683.1"/>
    <property type="molecule type" value="Genomic_DNA"/>
</dbReference>
<sequence>MEDLHLFESSILSIRFTDDPSIAIFTDNGGSAYALEVRSTLGRKNVTSTCIFSGSKGEAFVAEPLRVASKMSSHRLAETFVVAVASLNKVIIAELKPALRSVFSFPYNATPSKPPILEWHIVTMHSEKKGKSVEPVLAVATGQNIVFVQISSGPDDATPKCSFIQRTTLDFVVINLKWINNYMIAVLDTAECMHMVDIRSQTILDTIDLGIVGLVYQSSFYKGLATSRATSQAMASVGNMACLQSVGCFHGQVILLGTEGVFVASLRLWYERVDRLVSEGYFMEALRLLLDVHSGHAKGVLGLTKDPKERRAILRRQLRHLVEVVLDDCLKKMPQDGDAETLREHFGSVVPMCMNACISCMDTEFLFGEFYDRFGSNVAARTLFLENIEPLILNDELHELSPSVMQDLIELHKARQQLESLESLIVKLNVQSFDLHNVIAFCRQYGLFDGLAYIYTLAFQDARTPLEEYLMVLRKAILASQVLSDEMVALGNKLIIYVSCCLHGLQYPTGSSKASSPQLAFDVLQTILARHSRNPEETEPAFVHLRTLLDFDTTETLNVFAMAFAQPIFNDAKGCEVQQQLVDRLQQISAQGDQLEPAQISAVSTFIARMMTKSESKIVINRMLIEQTLEILCSSNLRPRHDEREAAVLEMYHCGVLNHISDNMVIRLAETAKFWRLCEILYEKHGMYDKLLFCYLDDPSRKGQSFAFLQRILISPLYEKHEKDMMREAFVERFPELLALDFQKTVLLTYSSLFSEVLRLCKRLEPDLWNQYLFMREVFNFVSRSAVATKADASLFPVLYHNVLIDLMCEVQPSTVFDHIRSNEHYDVDQALTACRTFGIVRGVAYLLEKKGNVEEAFEVLLDELRKVMDGYLVSQRHEVSQEVYEKNYQGLKDTLDMVMDFCQRSNARTDQAAQENMYQQVLRFMLDAINSSADVEFEGRRSDLRRLSADLLKSMTGQVDVLVFLKRVLDDAAYSHGKFGELRELLLGILDTYSYEQVLLSATRNMLRRDIHDQVTQMKKTAARAVRIRSAACGLCRSSLRRFPSAEEAQAKLVVFRCGHAFHTTCVKESAQTSSGSHRETNGTCPSCDR</sequence>
<dbReference type="SMART" id="SM00184">
    <property type="entry name" value="RING"/>
    <property type="match status" value="1"/>
</dbReference>
<evidence type="ECO:0000259" key="4">
    <source>
        <dbReference type="PROSITE" id="PS50089"/>
    </source>
</evidence>
<dbReference type="PROSITE" id="PS50089">
    <property type="entry name" value="ZF_RING_2"/>
    <property type="match status" value="1"/>
</dbReference>
<dbReference type="PANTHER" id="PTHR12616">
    <property type="entry name" value="VACUOLAR PROTEIN SORTING VPS41"/>
    <property type="match status" value="1"/>
</dbReference>
<comment type="caution">
    <text evidence="5">The sequence shown here is derived from an EMBL/GenBank/DDBJ whole genome shotgun (WGS) entry which is preliminary data.</text>
</comment>
<dbReference type="Proteomes" id="UP000186922">
    <property type="component" value="Unassembled WGS sequence"/>
</dbReference>
<organism evidence="5 6">
    <name type="scientific">Ramazzottius varieornatus</name>
    <name type="common">Water bear</name>
    <name type="synonym">Tardigrade</name>
    <dbReference type="NCBI Taxonomy" id="947166"/>
    <lineage>
        <taxon>Eukaryota</taxon>
        <taxon>Metazoa</taxon>
        <taxon>Ecdysozoa</taxon>
        <taxon>Tardigrada</taxon>
        <taxon>Eutardigrada</taxon>
        <taxon>Parachela</taxon>
        <taxon>Hypsibioidea</taxon>
        <taxon>Ramazzottiidae</taxon>
        <taxon>Ramazzottius</taxon>
    </lineage>
</organism>
<evidence type="ECO:0000313" key="6">
    <source>
        <dbReference type="Proteomes" id="UP000186922"/>
    </source>
</evidence>
<evidence type="ECO:0000313" key="5">
    <source>
        <dbReference type="EMBL" id="GAU99683.1"/>
    </source>
</evidence>
<dbReference type="GO" id="GO:0030897">
    <property type="term" value="C:HOPS complex"/>
    <property type="evidence" value="ECO:0007669"/>
    <property type="project" value="TreeGrafter"/>
</dbReference>
<dbReference type="Pfam" id="PF12816">
    <property type="entry name" value="TPR_Vps8"/>
    <property type="match status" value="1"/>
</dbReference>
<dbReference type="InterPro" id="IPR013083">
    <property type="entry name" value="Znf_RING/FYVE/PHD"/>
</dbReference>
<dbReference type="Pfam" id="PF23556">
    <property type="entry name" value="TPR_Vps41"/>
    <property type="match status" value="1"/>
</dbReference>
<keyword evidence="1 3" id="KW-0479">Metal-binding</keyword>
<evidence type="ECO:0000256" key="1">
    <source>
        <dbReference type="ARBA" id="ARBA00022771"/>
    </source>
</evidence>
<gene>
    <name evidence="5" type="primary">RvY_10644-1</name>
    <name evidence="5" type="synonym">RvY_10644.1</name>
    <name evidence="5" type="ORF">RvY_10644</name>
</gene>
<dbReference type="GO" id="GO:0034058">
    <property type="term" value="P:endosomal vesicle fusion"/>
    <property type="evidence" value="ECO:0007669"/>
    <property type="project" value="TreeGrafter"/>
</dbReference>
<keyword evidence="2" id="KW-0862">Zinc</keyword>
<dbReference type="STRING" id="947166.A0A1D1VL91"/>
<dbReference type="AlphaFoldDB" id="A0A1D1VL91"/>
<dbReference type="Pfam" id="PF23412">
    <property type="entry name" value="zf_RING_Vps8"/>
    <property type="match status" value="1"/>
</dbReference>
<keyword evidence="1 3" id="KW-0863">Zinc-finger</keyword>